<dbReference type="OrthoDB" id="9791347at2"/>
<dbReference type="SUPFAM" id="SSF88697">
    <property type="entry name" value="PUA domain-like"/>
    <property type="match status" value="1"/>
</dbReference>
<dbReference type="PANTHER" id="PTHR14087:SF7">
    <property type="entry name" value="THYMOCYTE NUCLEAR PROTEIN 1"/>
    <property type="match status" value="1"/>
</dbReference>
<dbReference type="InterPro" id="IPR015947">
    <property type="entry name" value="PUA-like_sf"/>
</dbReference>
<name>A0A1H8K4Y1_9BACT</name>
<dbReference type="InterPro" id="IPR047197">
    <property type="entry name" value="THYN1-like_EVE"/>
</dbReference>
<dbReference type="CDD" id="cd21133">
    <property type="entry name" value="EVE"/>
    <property type="match status" value="1"/>
</dbReference>
<organism evidence="2 3">
    <name type="scientific">Chitinophaga rupis</name>
    <dbReference type="NCBI Taxonomy" id="573321"/>
    <lineage>
        <taxon>Bacteria</taxon>
        <taxon>Pseudomonadati</taxon>
        <taxon>Bacteroidota</taxon>
        <taxon>Chitinophagia</taxon>
        <taxon>Chitinophagales</taxon>
        <taxon>Chitinophagaceae</taxon>
        <taxon>Chitinophaga</taxon>
    </lineage>
</organism>
<evidence type="ECO:0000313" key="3">
    <source>
        <dbReference type="Proteomes" id="UP000198984"/>
    </source>
</evidence>
<reference evidence="2 3" key="1">
    <citation type="submission" date="2016-10" db="EMBL/GenBank/DDBJ databases">
        <authorList>
            <person name="de Groot N.N."/>
        </authorList>
    </citation>
    <scope>NUCLEOTIDE SEQUENCE [LARGE SCALE GENOMIC DNA]</scope>
    <source>
        <strain evidence="2 3">DSM 21039</strain>
    </source>
</reference>
<dbReference type="Proteomes" id="UP000198984">
    <property type="component" value="Unassembled WGS sequence"/>
</dbReference>
<dbReference type="AlphaFoldDB" id="A0A1H8K4Y1"/>
<dbReference type="InterPro" id="IPR002740">
    <property type="entry name" value="EVE_domain"/>
</dbReference>
<accession>A0A1H8K4Y1</accession>
<proteinExistence type="predicted"/>
<dbReference type="Pfam" id="PF01878">
    <property type="entry name" value="EVE"/>
    <property type="match status" value="1"/>
</dbReference>
<dbReference type="PANTHER" id="PTHR14087">
    <property type="entry name" value="THYMOCYTE NUCLEAR PROTEIN 1"/>
    <property type="match status" value="1"/>
</dbReference>
<evidence type="ECO:0000313" key="2">
    <source>
        <dbReference type="EMBL" id="SEN87994.1"/>
    </source>
</evidence>
<dbReference type="STRING" id="573321.SAMN04488505_11428"/>
<protein>
    <submittedName>
        <fullName evidence="2">Predicted RNA-binding protein, contains PUA-like domain</fullName>
    </submittedName>
</protein>
<keyword evidence="3" id="KW-1185">Reference proteome</keyword>
<dbReference type="EMBL" id="FOBB01000014">
    <property type="protein sequence ID" value="SEN87994.1"/>
    <property type="molecule type" value="Genomic_DNA"/>
</dbReference>
<dbReference type="InterPro" id="IPR052181">
    <property type="entry name" value="5hmC_binding"/>
</dbReference>
<dbReference type="RefSeq" id="WP_089921224.1">
    <property type="nucleotide sequence ID" value="NZ_FOBB01000014.1"/>
</dbReference>
<gene>
    <name evidence="2" type="ORF">SAMN04488505_11428</name>
</gene>
<feature type="domain" description="EVE" evidence="1">
    <location>
        <begin position="2"/>
        <end position="132"/>
    </location>
</feature>
<dbReference type="Gene3D" id="3.10.590.10">
    <property type="entry name" value="ph1033 like domains"/>
    <property type="match status" value="1"/>
</dbReference>
<sequence length="136" mass="15626">MNYWLVKSEPVKYSWDQFVKDGKTFWDGVRNYAARNNLKAMKKGDRVLFYHSNEGLEIVGIAEVLKEHYQDPTTTDANWVVVDLKPLKPLKKAVTLAQVKAEKRLANLQLVRLGRLSVSAVTHDEFSVIMEMADMK</sequence>
<evidence type="ECO:0000259" key="1">
    <source>
        <dbReference type="Pfam" id="PF01878"/>
    </source>
</evidence>